<keyword evidence="3" id="KW-0175">Coiled coil</keyword>
<feature type="compositionally biased region" description="Polar residues" evidence="4">
    <location>
        <begin position="196"/>
        <end position="209"/>
    </location>
</feature>
<dbReference type="KEGG" id="tut:107363694"/>
<dbReference type="OMA" id="FGTRECE"/>
<dbReference type="PROSITE" id="PS50014">
    <property type="entry name" value="BROMODOMAIN_2"/>
    <property type="match status" value="1"/>
</dbReference>
<evidence type="ECO:0000256" key="1">
    <source>
        <dbReference type="ARBA" id="ARBA00023117"/>
    </source>
</evidence>
<organism evidence="6 7">
    <name type="scientific">Tetranychus urticae</name>
    <name type="common">Two-spotted spider mite</name>
    <dbReference type="NCBI Taxonomy" id="32264"/>
    <lineage>
        <taxon>Eukaryota</taxon>
        <taxon>Metazoa</taxon>
        <taxon>Ecdysozoa</taxon>
        <taxon>Arthropoda</taxon>
        <taxon>Chelicerata</taxon>
        <taxon>Arachnida</taxon>
        <taxon>Acari</taxon>
        <taxon>Acariformes</taxon>
        <taxon>Trombidiformes</taxon>
        <taxon>Prostigmata</taxon>
        <taxon>Eleutherengona</taxon>
        <taxon>Raphignathae</taxon>
        <taxon>Tetranychoidea</taxon>
        <taxon>Tetranychidae</taxon>
        <taxon>Tetranychus</taxon>
    </lineage>
</organism>
<dbReference type="EMBL" id="CAEY01000044">
    <property type="status" value="NOT_ANNOTATED_CDS"/>
    <property type="molecule type" value="Genomic_DNA"/>
</dbReference>
<dbReference type="PRINTS" id="PR00503">
    <property type="entry name" value="BROMODOMAIN"/>
</dbReference>
<reference evidence="6" key="2">
    <citation type="submission" date="2015-06" db="UniProtKB">
        <authorList>
            <consortium name="EnsemblMetazoa"/>
        </authorList>
    </citation>
    <scope>IDENTIFICATION</scope>
</reference>
<protein>
    <recommendedName>
        <fullName evidence="5">Bromo domain-containing protein</fullName>
    </recommendedName>
</protein>
<feature type="domain" description="Bromo" evidence="5">
    <location>
        <begin position="824"/>
        <end position="894"/>
    </location>
</feature>
<evidence type="ECO:0000256" key="3">
    <source>
        <dbReference type="SAM" id="Coils"/>
    </source>
</evidence>
<feature type="region of interest" description="Disordered" evidence="4">
    <location>
        <begin position="1"/>
        <end position="21"/>
    </location>
</feature>
<evidence type="ECO:0000313" key="7">
    <source>
        <dbReference type="Proteomes" id="UP000015104"/>
    </source>
</evidence>
<evidence type="ECO:0000256" key="2">
    <source>
        <dbReference type="PROSITE-ProRule" id="PRU00035"/>
    </source>
</evidence>
<feature type="compositionally biased region" description="Low complexity" evidence="4">
    <location>
        <begin position="246"/>
        <end position="276"/>
    </location>
</feature>
<keyword evidence="1 2" id="KW-0103">Bromodomain</keyword>
<feature type="compositionally biased region" description="Low complexity" evidence="4">
    <location>
        <begin position="771"/>
        <end position="786"/>
    </location>
</feature>
<dbReference type="eggNOG" id="ENOG502QRPS">
    <property type="taxonomic scope" value="Eukaryota"/>
</dbReference>
<dbReference type="InterPro" id="IPR036427">
    <property type="entry name" value="Bromodomain-like_sf"/>
</dbReference>
<feature type="region of interest" description="Disordered" evidence="4">
    <location>
        <begin position="598"/>
        <end position="758"/>
    </location>
</feature>
<evidence type="ECO:0000259" key="5">
    <source>
        <dbReference type="PROSITE" id="PS50014"/>
    </source>
</evidence>
<dbReference type="SMART" id="SM00297">
    <property type="entry name" value="BROMO"/>
    <property type="match status" value="1"/>
</dbReference>
<dbReference type="OrthoDB" id="1742084at2759"/>
<feature type="compositionally biased region" description="Polar residues" evidence="4">
    <location>
        <begin position="362"/>
        <end position="411"/>
    </location>
</feature>
<dbReference type="CDD" id="cd05507">
    <property type="entry name" value="Bromo_brd8_like"/>
    <property type="match status" value="1"/>
</dbReference>
<feature type="compositionally biased region" description="Low complexity" evidence="4">
    <location>
        <begin position="304"/>
        <end position="322"/>
    </location>
</feature>
<sequence>MSTLPNPPCRSTPSSSYRPGFRLKQTPIDKWSIREKLALASSVHRSGDQNWYSVSRSLKCFGEPNRPTDWFSQKNCALQYSELLENVETPKRKRGERGENTAQDLIVLELTQKRIDELKELLIKEKKECIDLRDELDLFKSGKAGPDKFKEVFERMQKEEKNKEIEKEEHEKWLVEREAKIAQMKANRHLVMIRSPKSTKSNPAASPNENETKAKSEFSDIPEKTSLPEPLTVKIEPPSTDTENSQSTTPTQTPTTTSQQIPLTQQLPQQQTQAQPQPQPQPQLQPQPQTQAQIQPQPQPQPPIQIQTQAQTPQSQQTPQTPEKTKVMPSPVVSSPSTSPLLTHLLQSPSPSANVAVPYNILSPSTVKDMQQRTPPSTTHGHFFPSSSITSPTLPRTPATSLSASNQSTETIAVENKTIGKETSEPSSIQARDLSSPPAVSSSPTLTKLLETTSTTSIKAVSSPSRETDQTETTIQDVEMVEVKENVPEVLTNTANTVEQTETNVTNKVEPSEESVIETQSTDEAKPAESEQLTKNDADVVTISDTSEENTSAVTVVDAKIPTVTLDATISTVVKAAVDKSITSSDQITTEIKQELIESKESKDESSNKIDIKSVKVEDKSESDDNPPATPAKSVPPVSISSATASRKRKRTSVQVAATPPTAPTRRSVRVRTNKDKTSSEEEQAPIDEQSSTTTASTTSSITITTSVSSSVVTTDSVSTPTSVKKAPIISSSVLPPPPPPQTVSAETSAGEESSDNTNISLVPTLIKVPTSAPTTAPTSKASSVTESAPNSPASAILTSEEIENQKESKMWKKSIMLLWRQATTHKFSTLFAHPVTDSEAKGYSTVVYRPMDLCTIRKKIENGQIKTTAEFQRDMMLMFQNAIMYNSADHDVHQMAVEMQKEILEGIEDFIETQQKSTSTTNEPTKPRGRRSNISTSSDAHDPESAELRRRKRASTDTEPVSTPSSSKSKTKKKNPN</sequence>
<dbReference type="SUPFAM" id="SSF47370">
    <property type="entry name" value="Bromodomain"/>
    <property type="match status" value="1"/>
</dbReference>
<feature type="coiled-coil region" evidence="3">
    <location>
        <begin position="108"/>
        <end position="178"/>
    </location>
</feature>
<keyword evidence="7" id="KW-1185">Reference proteome</keyword>
<reference evidence="7" key="1">
    <citation type="submission" date="2011-08" db="EMBL/GenBank/DDBJ databases">
        <authorList>
            <person name="Rombauts S."/>
        </authorList>
    </citation>
    <scope>NUCLEOTIDE SEQUENCE</scope>
    <source>
        <strain evidence="7">London</strain>
    </source>
</reference>
<gene>
    <name evidence="6" type="primary">107363694</name>
</gene>
<dbReference type="Proteomes" id="UP000015104">
    <property type="component" value="Unassembled WGS sequence"/>
</dbReference>
<feature type="region of interest" description="Disordered" evidence="4">
    <location>
        <begin position="503"/>
        <end position="551"/>
    </location>
</feature>
<dbReference type="EnsemblMetazoa" id="tetur10g05530.1">
    <property type="protein sequence ID" value="tetur10g05530.1"/>
    <property type="gene ID" value="tetur10g05530"/>
</dbReference>
<name>T1KG49_TETUR</name>
<accession>T1KG49</accession>
<feature type="compositionally biased region" description="Basic and acidic residues" evidence="4">
    <location>
        <begin position="523"/>
        <end position="538"/>
    </location>
</feature>
<dbReference type="InterPro" id="IPR001487">
    <property type="entry name" value="Bromodomain"/>
</dbReference>
<dbReference type="PANTHER" id="PTHR15398">
    <property type="entry name" value="BROMODOMAIN-CONTAINING PROTEIN 8"/>
    <property type="match status" value="1"/>
</dbReference>
<dbReference type="InterPro" id="IPR037966">
    <property type="entry name" value="Brd8_Bromo_dom"/>
</dbReference>
<dbReference type="AlphaFoldDB" id="T1KG49"/>
<feature type="compositionally biased region" description="Basic and acidic residues" evidence="4">
    <location>
        <begin position="598"/>
        <end position="620"/>
    </location>
</feature>
<proteinExistence type="predicted"/>
<feature type="compositionally biased region" description="Low complexity" evidence="4">
    <location>
        <begin position="329"/>
        <end position="352"/>
    </location>
</feature>
<feature type="region of interest" description="Disordered" evidence="4">
    <location>
        <begin position="913"/>
        <end position="978"/>
    </location>
</feature>
<feature type="compositionally biased region" description="Polar residues" evidence="4">
    <location>
        <begin position="743"/>
        <end position="758"/>
    </location>
</feature>
<evidence type="ECO:0000313" key="6">
    <source>
        <dbReference type="EnsemblMetazoa" id="tetur10g05530.1"/>
    </source>
</evidence>
<feature type="region of interest" description="Disordered" evidence="4">
    <location>
        <begin position="771"/>
        <end position="794"/>
    </location>
</feature>
<dbReference type="GO" id="GO:0035267">
    <property type="term" value="C:NuA4 histone acetyltransferase complex"/>
    <property type="evidence" value="ECO:0007669"/>
    <property type="project" value="TreeGrafter"/>
</dbReference>
<feature type="compositionally biased region" description="Pro residues" evidence="4">
    <location>
        <begin position="1"/>
        <end position="10"/>
    </location>
</feature>
<feature type="region of interest" description="Disordered" evidence="4">
    <location>
        <begin position="186"/>
        <end position="445"/>
    </location>
</feature>
<dbReference type="STRING" id="32264.T1KG49"/>
<dbReference type="HOGENOM" id="CLU_007253_1_0_1"/>
<feature type="compositionally biased region" description="Basic and acidic residues" evidence="4">
    <location>
        <begin position="940"/>
        <end position="949"/>
    </location>
</feature>
<evidence type="ECO:0000256" key="4">
    <source>
        <dbReference type="SAM" id="MobiDB-lite"/>
    </source>
</evidence>
<dbReference type="Pfam" id="PF00439">
    <property type="entry name" value="Bromodomain"/>
    <property type="match status" value="1"/>
</dbReference>
<feature type="compositionally biased region" description="Low complexity" evidence="4">
    <location>
        <begin position="691"/>
        <end position="724"/>
    </location>
</feature>
<dbReference type="Gene3D" id="1.20.920.10">
    <property type="entry name" value="Bromodomain-like"/>
    <property type="match status" value="1"/>
</dbReference>
<feature type="compositionally biased region" description="Basic and acidic residues" evidence="4">
    <location>
        <begin position="210"/>
        <end position="223"/>
    </location>
</feature>
<dbReference type="PANTHER" id="PTHR15398:SF4">
    <property type="entry name" value="BROMODOMAIN-CONTAINING PROTEIN 8 ISOFORM X1"/>
    <property type="match status" value="1"/>
</dbReference>
<feature type="compositionally biased region" description="Low complexity" evidence="4">
    <location>
        <begin position="286"/>
        <end position="296"/>
    </location>
</feature>
<feature type="compositionally biased region" description="Polar residues" evidence="4">
    <location>
        <begin position="913"/>
        <end position="925"/>
    </location>
</feature>